<evidence type="ECO:0000313" key="2">
    <source>
        <dbReference type="Proteomes" id="UP001163324"/>
    </source>
</evidence>
<reference evidence="1" key="1">
    <citation type="submission" date="2022-10" db="EMBL/GenBank/DDBJ databases">
        <title>Complete Genome of Trichothecium roseum strain YXFP-22015, a Plant Pathogen Isolated from Citrus.</title>
        <authorList>
            <person name="Wang Y."/>
            <person name="Zhu L."/>
        </authorList>
    </citation>
    <scope>NUCLEOTIDE SEQUENCE</scope>
    <source>
        <strain evidence="1">YXFP-22015</strain>
    </source>
</reference>
<dbReference type="EMBL" id="CM047946">
    <property type="protein sequence ID" value="KAI9897842.1"/>
    <property type="molecule type" value="Genomic_DNA"/>
</dbReference>
<name>A0ACC0UX96_9HYPO</name>
<evidence type="ECO:0000313" key="1">
    <source>
        <dbReference type="EMBL" id="KAI9897842.1"/>
    </source>
</evidence>
<accession>A0ACC0UX96</accession>
<protein>
    <submittedName>
        <fullName evidence="1">Uncharacterized protein</fullName>
    </submittedName>
</protein>
<sequence>MLRKLSKQATSSSLATTSIPASLTDASLPLPRLIVFDLDYTLWPFWIDTHVSPPLKPNAVHSSATDRNGEEYTFYPDVPSILQLLPTLIGTSSSTAGGGGNDAPVRPKLGVASRTSAPQLARELLKMLHLPVAPASGSGGDDGNASGGKVRRAGDVFDGGMEIYPGSKVKHFESLAKRTGVRFEDMLFFDDESRNRDTEALGVTMYLVRDGVTWDVVEKGVAEWRRRRGG</sequence>
<gene>
    <name evidence="1" type="ORF">N3K66_007698</name>
</gene>
<keyword evidence="2" id="KW-1185">Reference proteome</keyword>
<comment type="caution">
    <text evidence="1">The sequence shown here is derived from an EMBL/GenBank/DDBJ whole genome shotgun (WGS) entry which is preliminary data.</text>
</comment>
<dbReference type="Proteomes" id="UP001163324">
    <property type="component" value="Chromosome 7"/>
</dbReference>
<proteinExistence type="predicted"/>
<organism evidence="1 2">
    <name type="scientific">Trichothecium roseum</name>
    <dbReference type="NCBI Taxonomy" id="47278"/>
    <lineage>
        <taxon>Eukaryota</taxon>
        <taxon>Fungi</taxon>
        <taxon>Dikarya</taxon>
        <taxon>Ascomycota</taxon>
        <taxon>Pezizomycotina</taxon>
        <taxon>Sordariomycetes</taxon>
        <taxon>Hypocreomycetidae</taxon>
        <taxon>Hypocreales</taxon>
        <taxon>Hypocreales incertae sedis</taxon>
        <taxon>Trichothecium</taxon>
    </lineage>
</organism>